<dbReference type="Proteomes" id="UP000075920">
    <property type="component" value="Unassembled WGS sequence"/>
</dbReference>
<name>A0A1Y9IW54_9DIPT</name>
<dbReference type="Gene3D" id="3.80.10.10">
    <property type="entry name" value="Ribonuclease Inhibitor"/>
    <property type="match status" value="1"/>
</dbReference>
<dbReference type="STRING" id="112268.A0A1Y9IW54"/>
<feature type="signal peptide" evidence="5">
    <location>
        <begin position="1"/>
        <end position="22"/>
    </location>
</feature>
<sequence>MRTFILFVIITTVLHFSTTVLAQNWECTMEQYEYAPEKVDRFCVFRSVEWKKGKPEPEFPASTATNVAFLDSNFAKIPDRVYDHFPQLEILVIRNSTLEELIIKNRMKIVYAESNKIKSLRVERSDSMLKELHMRGNPLTNIDTIVRSLRALEVLDLSETSAINDDTIDLSVFATLPNLTELHVRRMQAYYVENERQATLPKLKLIDLSGNLITPSNFRFKVFRTLPALEDLYLRDTSMTNLIVSDIREDLPSLKRFYIDGNDFRCDLLEALLEHLKEKGIETEAESRDCILGFESIEGLCCLSYIKPMPPAKPKNDTGPTGTDDPAPPKDTGTITTDPTRTNEHVTDKTVTTNEILLYVGIAIAVLVGVAIVAFFVFKLRQKHQPVPTHDNRMPEEL</sequence>
<keyword evidence="7" id="KW-1185">Reference proteome</keyword>
<dbReference type="PANTHER" id="PTHR24366:SF96">
    <property type="entry name" value="LEUCINE RICH REPEAT CONTAINING 53"/>
    <property type="match status" value="1"/>
</dbReference>
<protein>
    <submittedName>
        <fullName evidence="6">Uncharacterized protein</fullName>
    </submittedName>
</protein>
<reference evidence="7" key="1">
    <citation type="submission" date="2013-03" db="EMBL/GenBank/DDBJ databases">
        <title>The Genome Sequence of Anopheles minimus MINIMUS1.</title>
        <authorList>
            <consortium name="The Broad Institute Genomics Platform"/>
            <person name="Neafsey D.E."/>
            <person name="Walton C."/>
            <person name="Walker B."/>
            <person name="Young S.K."/>
            <person name="Zeng Q."/>
            <person name="Gargeya S."/>
            <person name="Fitzgerald M."/>
            <person name="Haas B."/>
            <person name="Abouelleil A."/>
            <person name="Allen A.W."/>
            <person name="Alvarado L."/>
            <person name="Arachchi H.M."/>
            <person name="Berlin A.M."/>
            <person name="Chapman S.B."/>
            <person name="Gainer-Dewar J."/>
            <person name="Goldberg J."/>
            <person name="Griggs A."/>
            <person name="Gujja S."/>
            <person name="Hansen M."/>
            <person name="Howarth C."/>
            <person name="Imamovic A."/>
            <person name="Ireland A."/>
            <person name="Larimer J."/>
            <person name="McCowan C."/>
            <person name="Murphy C."/>
            <person name="Pearson M."/>
            <person name="Poon T.W."/>
            <person name="Priest M."/>
            <person name="Roberts A."/>
            <person name="Saif S."/>
            <person name="Shea T."/>
            <person name="Sisk P."/>
            <person name="Sykes S."/>
            <person name="Wortman J."/>
            <person name="Nusbaum C."/>
            <person name="Birren B."/>
        </authorList>
    </citation>
    <scope>NUCLEOTIDE SEQUENCE [LARGE SCALE GENOMIC DNA]</scope>
    <source>
        <strain evidence="7">MINIMUS1</strain>
    </source>
</reference>
<dbReference type="InterPro" id="IPR032675">
    <property type="entry name" value="LRR_dom_sf"/>
</dbReference>
<dbReference type="AlphaFoldDB" id="A0A1Y9IW54"/>
<organism evidence="6 7">
    <name type="scientific">Anopheles minimus</name>
    <dbReference type="NCBI Taxonomy" id="112268"/>
    <lineage>
        <taxon>Eukaryota</taxon>
        <taxon>Metazoa</taxon>
        <taxon>Ecdysozoa</taxon>
        <taxon>Arthropoda</taxon>
        <taxon>Hexapoda</taxon>
        <taxon>Insecta</taxon>
        <taxon>Pterygota</taxon>
        <taxon>Neoptera</taxon>
        <taxon>Endopterygota</taxon>
        <taxon>Diptera</taxon>
        <taxon>Nematocera</taxon>
        <taxon>Culicoidea</taxon>
        <taxon>Culicidae</taxon>
        <taxon>Anophelinae</taxon>
        <taxon>Anopheles</taxon>
    </lineage>
</organism>
<evidence type="ECO:0000313" key="6">
    <source>
        <dbReference type="EnsemblMetazoa" id="AMIN016038-PA"/>
    </source>
</evidence>
<reference evidence="6" key="2">
    <citation type="submission" date="2020-05" db="UniProtKB">
        <authorList>
            <consortium name="EnsemblMetazoa"/>
        </authorList>
    </citation>
    <scope>IDENTIFICATION</scope>
    <source>
        <strain evidence="6">MINIMUS1</strain>
    </source>
</reference>
<keyword evidence="4" id="KW-0472">Membrane</keyword>
<feature type="transmembrane region" description="Helical" evidence="4">
    <location>
        <begin position="356"/>
        <end position="378"/>
    </location>
</feature>
<feature type="chain" id="PRO_5012893316" evidence="5">
    <location>
        <begin position="23"/>
        <end position="398"/>
    </location>
</feature>
<dbReference type="PANTHER" id="PTHR24366">
    <property type="entry name" value="IG(IMMUNOGLOBULIN) AND LRR(LEUCINE RICH REPEAT) DOMAINS"/>
    <property type="match status" value="1"/>
</dbReference>
<evidence type="ECO:0000256" key="5">
    <source>
        <dbReference type="SAM" id="SignalP"/>
    </source>
</evidence>
<evidence type="ECO:0000256" key="3">
    <source>
        <dbReference type="SAM" id="MobiDB-lite"/>
    </source>
</evidence>
<keyword evidence="2" id="KW-0677">Repeat</keyword>
<dbReference type="SUPFAM" id="SSF52058">
    <property type="entry name" value="L domain-like"/>
    <property type="match status" value="1"/>
</dbReference>
<keyword evidence="4" id="KW-1133">Transmembrane helix</keyword>
<keyword evidence="4" id="KW-0812">Transmembrane</keyword>
<evidence type="ECO:0000256" key="2">
    <source>
        <dbReference type="ARBA" id="ARBA00022737"/>
    </source>
</evidence>
<evidence type="ECO:0000256" key="4">
    <source>
        <dbReference type="SAM" id="Phobius"/>
    </source>
</evidence>
<feature type="compositionally biased region" description="Low complexity" evidence="3">
    <location>
        <begin position="317"/>
        <end position="340"/>
    </location>
</feature>
<keyword evidence="1" id="KW-0433">Leucine-rich repeat</keyword>
<feature type="region of interest" description="Disordered" evidence="3">
    <location>
        <begin position="312"/>
        <end position="343"/>
    </location>
</feature>
<evidence type="ECO:0000256" key="1">
    <source>
        <dbReference type="ARBA" id="ARBA00022614"/>
    </source>
</evidence>
<dbReference type="VEuPathDB" id="VectorBase:AMIN016038"/>
<proteinExistence type="predicted"/>
<evidence type="ECO:0000313" key="7">
    <source>
        <dbReference type="Proteomes" id="UP000075920"/>
    </source>
</evidence>
<accession>A0A1Y9IW54</accession>
<keyword evidence="5" id="KW-0732">Signal</keyword>
<dbReference type="EnsemblMetazoa" id="AMIN016038-RA">
    <property type="protein sequence ID" value="AMIN016038-PA"/>
    <property type="gene ID" value="AMIN016038"/>
</dbReference>